<dbReference type="KEGG" id="clia:C3E79_09030"/>
<dbReference type="InterPro" id="IPR031165">
    <property type="entry name" value="GNAT_YJDJ"/>
</dbReference>
<dbReference type="PROSITE" id="PS51729">
    <property type="entry name" value="GNAT_YJDJ"/>
    <property type="match status" value="1"/>
</dbReference>
<sequence>MSTPPVSAGGFAIVGRNPRKARQSGAERQSPVTQPQPDTLVRVNPEAGRYEILLDGALAGFANFDERAGQVRDFNHTVVLPEFRGRGLSAPLIRYALDDTRRAGKRIIPTCSAVAGFVQKNPEYSDLVVG</sequence>
<dbReference type="PANTHER" id="PTHR31435:SF10">
    <property type="entry name" value="BSR4717 PROTEIN"/>
    <property type="match status" value="1"/>
</dbReference>
<dbReference type="InterPro" id="IPR045057">
    <property type="entry name" value="Gcn5-rel_NAT"/>
</dbReference>
<dbReference type="CDD" id="cd04301">
    <property type="entry name" value="NAT_SF"/>
    <property type="match status" value="1"/>
</dbReference>
<name>A0A2S0WFY9_9CORY</name>
<evidence type="ECO:0000256" key="1">
    <source>
        <dbReference type="SAM" id="MobiDB-lite"/>
    </source>
</evidence>
<reference evidence="3" key="1">
    <citation type="submission" date="2018-01" db="EMBL/GenBank/DDBJ databases">
        <authorList>
            <person name="Li J."/>
        </authorList>
    </citation>
    <scope>NUCLEOTIDE SEQUENCE [LARGE SCALE GENOMIC DNA]</scope>
    <source>
        <strain evidence="3">2184</strain>
    </source>
</reference>
<accession>A0A2S0WFY9</accession>
<gene>
    <name evidence="2" type="ORF">C3E79_09030</name>
</gene>
<dbReference type="Proteomes" id="UP000244754">
    <property type="component" value="Chromosome"/>
</dbReference>
<dbReference type="PANTHER" id="PTHR31435">
    <property type="entry name" value="PROTEIN NATD1"/>
    <property type="match status" value="1"/>
</dbReference>
<feature type="region of interest" description="Disordered" evidence="1">
    <location>
        <begin position="1"/>
        <end position="40"/>
    </location>
</feature>
<feature type="compositionally biased region" description="Polar residues" evidence="1">
    <location>
        <begin position="26"/>
        <end position="37"/>
    </location>
</feature>
<evidence type="ECO:0000313" key="2">
    <source>
        <dbReference type="EMBL" id="AWB84602.1"/>
    </source>
</evidence>
<proteinExistence type="predicted"/>
<dbReference type="OrthoDB" id="5405911at2"/>
<organism evidence="2 3">
    <name type="scientific">Corynebacterium liangguodongii</name>
    <dbReference type="NCBI Taxonomy" id="2079535"/>
    <lineage>
        <taxon>Bacteria</taxon>
        <taxon>Bacillati</taxon>
        <taxon>Actinomycetota</taxon>
        <taxon>Actinomycetes</taxon>
        <taxon>Mycobacteriales</taxon>
        <taxon>Corynebacteriaceae</taxon>
        <taxon>Corynebacterium</taxon>
    </lineage>
</organism>
<keyword evidence="3" id="KW-1185">Reference proteome</keyword>
<evidence type="ECO:0000313" key="3">
    <source>
        <dbReference type="Proteomes" id="UP000244754"/>
    </source>
</evidence>
<protein>
    <submittedName>
        <fullName evidence="2">Uncharacterized protein</fullName>
    </submittedName>
</protein>
<dbReference type="Gene3D" id="3.40.630.30">
    <property type="match status" value="1"/>
</dbReference>
<dbReference type="EMBL" id="CP026948">
    <property type="protein sequence ID" value="AWB84602.1"/>
    <property type="molecule type" value="Genomic_DNA"/>
</dbReference>
<dbReference type="Pfam" id="PF14542">
    <property type="entry name" value="Acetyltransf_CG"/>
    <property type="match status" value="1"/>
</dbReference>
<dbReference type="SUPFAM" id="SSF55729">
    <property type="entry name" value="Acyl-CoA N-acyltransferases (Nat)"/>
    <property type="match status" value="1"/>
</dbReference>
<dbReference type="InterPro" id="IPR016181">
    <property type="entry name" value="Acyl_CoA_acyltransferase"/>
</dbReference>
<dbReference type="AlphaFoldDB" id="A0A2S0WFY9"/>